<feature type="region of interest" description="Disordered" evidence="1">
    <location>
        <begin position="1041"/>
        <end position="1065"/>
    </location>
</feature>
<feature type="compositionally biased region" description="Basic and acidic residues" evidence="1">
    <location>
        <begin position="641"/>
        <end position="650"/>
    </location>
</feature>
<accession>A0A1L7X767</accession>
<feature type="compositionally biased region" description="Acidic residues" evidence="1">
    <location>
        <begin position="1423"/>
        <end position="1438"/>
    </location>
</feature>
<feature type="region of interest" description="Disordered" evidence="1">
    <location>
        <begin position="1405"/>
        <end position="1438"/>
    </location>
</feature>
<feature type="compositionally biased region" description="Acidic residues" evidence="1">
    <location>
        <begin position="1215"/>
        <end position="1231"/>
    </location>
</feature>
<feature type="transmembrane region" description="Helical" evidence="2">
    <location>
        <begin position="43"/>
        <end position="60"/>
    </location>
</feature>
<feature type="region of interest" description="Disordered" evidence="1">
    <location>
        <begin position="2154"/>
        <end position="2182"/>
    </location>
</feature>
<gene>
    <name evidence="3" type="ORF">PAC_10766</name>
</gene>
<organism evidence="3 4">
    <name type="scientific">Phialocephala subalpina</name>
    <dbReference type="NCBI Taxonomy" id="576137"/>
    <lineage>
        <taxon>Eukaryota</taxon>
        <taxon>Fungi</taxon>
        <taxon>Dikarya</taxon>
        <taxon>Ascomycota</taxon>
        <taxon>Pezizomycotina</taxon>
        <taxon>Leotiomycetes</taxon>
        <taxon>Helotiales</taxon>
        <taxon>Mollisiaceae</taxon>
        <taxon>Phialocephala</taxon>
        <taxon>Phialocephala fortinii species complex</taxon>
    </lineage>
</organism>
<feature type="compositionally biased region" description="Low complexity" evidence="1">
    <location>
        <begin position="1572"/>
        <end position="1599"/>
    </location>
</feature>
<keyword evidence="4" id="KW-1185">Reference proteome</keyword>
<feature type="compositionally biased region" description="Polar residues" evidence="1">
    <location>
        <begin position="498"/>
        <end position="516"/>
    </location>
</feature>
<name>A0A1L7X767_9HELO</name>
<feature type="region of interest" description="Disordered" evidence="1">
    <location>
        <begin position="2235"/>
        <end position="2275"/>
    </location>
</feature>
<feature type="region of interest" description="Disordered" evidence="1">
    <location>
        <begin position="1758"/>
        <end position="1781"/>
    </location>
</feature>
<feature type="compositionally biased region" description="Low complexity" evidence="1">
    <location>
        <begin position="2243"/>
        <end position="2272"/>
    </location>
</feature>
<proteinExistence type="predicted"/>
<dbReference type="STRING" id="576137.A0A1L7X767"/>
<sequence>MAISDAVQTLSAAFSFGILLQAATGALFVYYRGHGSTIFQDGRRLVLVLFLLFAALWAQIDFVNLLLPATMATGCQATLIITTMFDQLARVGMEQFLLWSVGYGTRLTAERLILQGVLLARLVAGGLLVGFTRPQFEPVCVAQTSVTPIAIVVLALDAIIVGVLLVRAASLGMFRDMGGKDGEQSKALVFSIFGFGFWTAMSVPMILGIPTIMLLLRTVLPANGLLVLVGIVTMFPHALLSDREQITTPEASSPFVQPMPASRQIFRESVNNDGSPISNHNYTKSGSLFVVNPSATPRDSPRGVFSSSPRGDTRGFTKMNEEVSVRDLGDAPERPDRPERSAPGYRGSSGVFPSILSAPTASALAPQIRPNITVNTKVISGPMNLGPSPAQQKRGLFNFNKTPTKPSVRSLGISQPVALDTDSGAQPFARMQTIDLATAALNERERRDGATARAKLVANRPAPQPPTMSSQEALRKSVSVKRKQMPSQPSEAMPTIPGSVTSSRDAEVGSTTSASLSPGREEVRRRSPRQNNGFQNMPVIDAKTGKPTQLQRKNTLGGLPSNPRATRIINTAPQPPKMAVPQQTVMFMNDIVYDNPGVVKTIIRDAPGMYAKRPKTAGKGSMDSTSSLHSAGSIIHRPRPYKRDQSKDRSLYPSEPSPGHRRSRSGSSITPRRSIFQSNPGSPTMLPPLPPPPTTAADLKRLLPNDTKSMTFDEKIELLFPAPPGGSSTLQRRSSVPSLPRVPSVFMSESPQAQSPTEEEAAARRQSKRTTIGAFLTDAIPPPIPAKSPKRESIKAEKARQTYRFSANTYRTIADEVGETWIPGIPSDAVELRNQLLGVPKRQSVLDDMRKSHFSQTTNANSEDDSTTYWGSVHDNVPAVNITAVRQNARSTFIKPYDSKKSSTVPSMHTVNSDDAREGEEIMTVMLASETEETRKSFLLDDSDNNRRSFFLDAGEILPGDKTPSSIKENGWHRRIGDELPTFSERKEMRKSRKMPPPTPLLLNNKGRKATVVVRAAEPSPPVDSPERAIAEIQAQLKRFEEPSRGSVGSLIRGLPGGDNTAPGSDRLRLLENLEAEMGQQENAWQQMQNNLDRDSMMSRDSMSQIVSPHTGVISETTDLSRESSQRSSRTPSRIQSRRARIRSGMSDHKSRMSSLTNSTESSDNSRASVWQKRLADAQMEYAENAPELLRKRSLNFLSVSKSHQLGSPTPPDSGESETDMETDAESEAEMENARYEELLRAPRKEPASLWQQPLPTPKAAVGWMWNPPYETSEVRSVSPEPPAKGLRPAQRRTETVLPMLSTDLWEKPRTAPNKRPVVALWGSKLVRPVSIVTRRVTQRPQRKSKRVTFLPDIVESPSPLPNKRDTLGIFQFPWGEKSDQPVYHPAFNPALLAGPALNAKLDARSRQLESSEQNEYSSSFFDDYEDEDEMDPESDDDFDETTLWEIASLLQSKDVPSKQSILGPRRSESILEDFEEESDSDNAVPAPVMRLPIRPLAMTARPTTQLWARETASPIEAASTGLPQPEPQVWNALIPASDDIVRSKTRASAVLPVLASKDLWTSVESEKSSSVSWIMSKSGKASKNSTSPSSSPMWSPKPEAAPTRESGLFAPSEGLVIRTTDASPAAIKMSKAPRPSAAAVPSISSRNLWIRIQNIEEATEWLSKSSKTSSPPRSQTMWTPAPKVSDVQIVGLFDASVPRSVYRTSDAAPAAINMITKPRTSRAPLSELTTTKLWSCCGKLPIERDWISESSIRPESPSIYSTSSSGASSPASDSSSVKSTSTKASSLWGSVSALKIPNWWDAKDKGPKKDLSPIDDNKPASKIPVRQGPTPLAPVRESRVLASRDMWEAKAPILEKTPLRRFGSRRATVVQGPAPAPHRALRHEYKPTLIAFRANWDDALAEAIAAGTPKRSLPRPVARKTDWESALAEAIKSSKPKLQRPQCSKAMWADALAEAVSKSRIPRPVKAQRYDPSVLHPVFFTKSLSSSAKEVHPAAIGHVAPKYDSSVLHPVFFMESLSTSAKEVHPAAIGHVTKKYDPSVLHPVFFTVSRTSTTYDVHPAAIGHISKVTRPGMWTSSSARATPAVGSLWSNNTVAPRKTTVEASIIAEPVRKAPVARNVELPVLESKTFWQPTSAVSVERNWISSTVVESPQTATFSKTWTPRAQPPSQEQDNASMWSAQATSMPASPNMFAHIKNELVPKAPVVRSVELPALESKTFWQPAKIIPVERNWISSAPSPPSSPKIATSSIVASSPKTTSSSRTWTPRSQSPSQVTDNMSMWAGKAASAPSSPDIFAHMNAGPVRKATVEQELDLPILESKSFWKPTKSASAERNWISATIVQSPQTWSPRSQSHVSQAEDSMWIAKTTSSSTSPDMFAHVKGGLVKKNSPSRPSTLPRLNSSELFGNGSTTSQPKNTHWLHNTSTGTTNSAARALTWTAPSVQATLPATKMWEVCSEISLPSPTLFENPHSQSWNPKKRDEASVSELESTELWRPSMNGPESPKNWLVKRRFSRVEFRY</sequence>
<feature type="region of interest" description="Disordered" evidence="1">
    <location>
        <begin position="291"/>
        <end position="348"/>
    </location>
</feature>
<feature type="region of interest" description="Disordered" evidence="1">
    <location>
        <begin position="1803"/>
        <end position="1832"/>
    </location>
</feature>
<dbReference type="Proteomes" id="UP000184330">
    <property type="component" value="Unassembled WGS sequence"/>
</dbReference>
<feature type="compositionally biased region" description="Pro residues" evidence="1">
    <location>
        <begin position="685"/>
        <end position="694"/>
    </location>
</feature>
<feature type="region of interest" description="Disordered" evidence="1">
    <location>
        <begin position="613"/>
        <end position="699"/>
    </location>
</feature>
<feature type="region of interest" description="Disordered" evidence="1">
    <location>
        <begin position="2384"/>
        <end position="2418"/>
    </location>
</feature>
<feature type="region of interest" description="Disordered" evidence="1">
    <location>
        <begin position="2466"/>
        <end position="2501"/>
    </location>
</feature>
<dbReference type="EMBL" id="FJOG01000017">
    <property type="protein sequence ID" value="CZR60870.1"/>
    <property type="molecule type" value="Genomic_DNA"/>
</dbReference>
<feature type="transmembrane region" description="Helical" evidence="2">
    <location>
        <begin position="145"/>
        <end position="166"/>
    </location>
</feature>
<dbReference type="OrthoDB" id="5370537at2759"/>
<feature type="region of interest" description="Disordered" evidence="1">
    <location>
        <begin position="1572"/>
        <end position="1615"/>
    </location>
</feature>
<feature type="transmembrane region" description="Helical" evidence="2">
    <location>
        <begin position="112"/>
        <end position="133"/>
    </location>
</feature>
<feature type="compositionally biased region" description="Polar residues" evidence="1">
    <location>
        <begin position="1153"/>
        <end position="1168"/>
    </location>
</feature>
<feature type="transmembrane region" description="Helical" evidence="2">
    <location>
        <begin position="187"/>
        <end position="216"/>
    </location>
</feature>
<feature type="compositionally biased region" description="Basic and acidic residues" evidence="1">
    <location>
        <begin position="1803"/>
        <end position="1820"/>
    </location>
</feature>
<feature type="region of interest" description="Disordered" evidence="1">
    <location>
        <begin position="747"/>
        <end position="799"/>
    </location>
</feature>
<feature type="transmembrane region" description="Helical" evidence="2">
    <location>
        <begin position="12"/>
        <end position="31"/>
    </location>
</feature>
<keyword evidence="2" id="KW-1133">Transmembrane helix</keyword>
<feature type="compositionally biased region" description="Polar residues" evidence="1">
    <location>
        <begin position="747"/>
        <end position="756"/>
    </location>
</feature>
<evidence type="ECO:0000256" key="1">
    <source>
        <dbReference type="SAM" id="MobiDB-lite"/>
    </source>
</evidence>
<evidence type="ECO:0000256" key="2">
    <source>
        <dbReference type="SAM" id="Phobius"/>
    </source>
</evidence>
<evidence type="ECO:0000313" key="4">
    <source>
        <dbReference type="Proteomes" id="UP000184330"/>
    </source>
</evidence>
<feature type="region of interest" description="Disordered" evidence="1">
    <location>
        <begin position="1096"/>
        <end position="1168"/>
    </location>
</feature>
<evidence type="ECO:0000313" key="3">
    <source>
        <dbReference type="EMBL" id="CZR60870.1"/>
    </source>
</evidence>
<feature type="compositionally biased region" description="Polar residues" evidence="1">
    <location>
        <begin position="2388"/>
        <end position="2418"/>
    </location>
</feature>
<keyword evidence="2" id="KW-0812">Transmembrane</keyword>
<feature type="compositionally biased region" description="Polar residues" evidence="1">
    <location>
        <begin position="669"/>
        <end position="682"/>
    </location>
</feature>
<feature type="region of interest" description="Disordered" evidence="1">
    <location>
        <begin position="1201"/>
        <end position="1233"/>
    </location>
</feature>
<feature type="compositionally biased region" description="Basic and acidic residues" evidence="1">
    <location>
        <begin position="311"/>
        <end position="340"/>
    </location>
</feature>
<keyword evidence="2" id="KW-0472">Membrane</keyword>
<feature type="region of interest" description="Disordered" evidence="1">
    <location>
        <begin position="443"/>
        <end position="548"/>
    </location>
</feature>
<protein>
    <submittedName>
        <fullName evidence="3">Uncharacterized protein</fullName>
    </submittedName>
</protein>
<feature type="compositionally biased region" description="Basic and acidic residues" evidence="1">
    <location>
        <begin position="789"/>
        <end position="799"/>
    </location>
</feature>
<reference evidence="3 4" key="1">
    <citation type="submission" date="2016-03" db="EMBL/GenBank/DDBJ databases">
        <authorList>
            <person name="Ploux O."/>
        </authorList>
    </citation>
    <scope>NUCLEOTIDE SEQUENCE [LARGE SCALE GENOMIC DNA]</scope>
    <source>
        <strain evidence="3 4">UAMH 11012</strain>
    </source>
</reference>